<dbReference type="SUPFAM" id="SSF50729">
    <property type="entry name" value="PH domain-like"/>
    <property type="match status" value="1"/>
</dbReference>
<protein>
    <recommendedName>
        <fullName evidence="8">Connector enhancer of kinase suppressor of ras 1</fullName>
    </recommendedName>
</protein>
<dbReference type="InterPro" id="IPR051566">
    <property type="entry name" value="CNKSR"/>
</dbReference>
<dbReference type="InterPro" id="IPR001478">
    <property type="entry name" value="PDZ"/>
</dbReference>
<feature type="domain" description="PDZ" evidence="4">
    <location>
        <begin position="423"/>
        <end position="505"/>
    </location>
</feature>
<dbReference type="AlphaFoldDB" id="A0A7J5Y6B2"/>
<dbReference type="PANTHER" id="PTHR12844">
    <property type="entry name" value="CONNECTOR ENCHANCER OF KINASE SUPPRESSOR OF RAS"/>
    <property type="match status" value="1"/>
</dbReference>
<dbReference type="PANTHER" id="PTHR12844:SF10">
    <property type="entry name" value="CONNECTOR ENHANCER OF KINASE SUPPRESSOR OF RAS 1"/>
    <property type="match status" value="1"/>
</dbReference>
<dbReference type="InterPro" id="IPR011993">
    <property type="entry name" value="PH-like_dom_sf"/>
</dbReference>
<gene>
    <name evidence="6" type="ORF">F7725_008138</name>
</gene>
<evidence type="ECO:0000313" key="6">
    <source>
        <dbReference type="EMBL" id="KAF3844975.1"/>
    </source>
</evidence>
<keyword evidence="2" id="KW-0175">Coiled coil</keyword>
<feature type="region of interest" description="Disordered" evidence="3">
    <location>
        <begin position="791"/>
        <end position="854"/>
    </location>
</feature>
<dbReference type="Pfam" id="PF00169">
    <property type="entry name" value="PH"/>
    <property type="match status" value="1"/>
</dbReference>
<keyword evidence="7" id="KW-1185">Reference proteome</keyword>
<dbReference type="SMART" id="SM00233">
    <property type="entry name" value="PH"/>
    <property type="match status" value="1"/>
</dbReference>
<feature type="region of interest" description="Disordered" evidence="3">
    <location>
        <begin position="567"/>
        <end position="678"/>
    </location>
</feature>
<proteinExistence type="inferred from homology"/>
<feature type="compositionally biased region" description="Acidic residues" evidence="3">
    <location>
        <begin position="796"/>
        <end position="809"/>
    </location>
</feature>
<feature type="region of interest" description="Disordered" evidence="3">
    <location>
        <begin position="511"/>
        <end position="546"/>
    </location>
</feature>
<dbReference type="InterPro" id="IPR001660">
    <property type="entry name" value="SAM"/>
</dbReference>
<feature type="compositionally biased region" description="Polar residues" evidence="3">
    <location>
        <begin position="582"/>
        <end position="609"/>
    </location>
</feature>
<dbReference type="SMART" id="SM00228">
    <property type="entry name" value="PDZ"/>
    <property type="match status" value="1"/>
</dbReference>
<dbReference type="InterPro" id="IPR017874">
    <property type="entry name" value="CRIC_domain"/>
</dbReference>
<feature type="compositionally biased region" description="Low complexity" evidence="3">
    <location>
        <begin position="633"/>
        <end position="644"/>
    </location>
</feature>
<evidence type="ECO:0000259" key="4">
    <source>
        <dbReference type="PROSITE" id="PS50106"/>
    </source>
</evidence>
<comment type="caution">
    <text evidence="6">The sequence shown here is derived from an EMBL/GenBank/DDBJ whole genome shotgun (WGS) entry which is preliminary data.</text>
</comment>
<dbReference type="Proteomes" id="UP000518266">
    <property type="component" value="Unassembled WGS sequence"/>
</dbReference>
<feature type="coiled-coil region" evidence="2">
    <location>
        <begin position="897"/>
        <end position="955"/>
    </location>
</feature>
<dbReference type="FunFam" id="2.30.42.10:FF:000060">
    <property type="entry name" value="Connector enhancer of kinase suppressor of Ras 2"/>
    <property type="match status" value="1"/>
</dbReference>
<evidence type="ECO:0000256" key="1">
    <source>
        <dbReference type="ARBA" id="ARBA00009498"/>
    </source>
</evidence>
<evidence type="ECO:0000256" key="3">
    <source>
        <dbReference type="SAM" id="MobiDB-lite"/>
    </source>
</evidence>
<dbReference type="Gene3D" id="1.10.150.50">
    <property type="entry name" value="Transcription Factor, Ets-1"/>
    <property type="match status" value="1"/>
</dbReference>
<evidence type="ECO:0000259" key="5">
    <source>
        <dbReference type="PROSITE" id="PS51290"/>
    </source>
</evidence>
<dbReference type="PROSITE" id="PS50106">
    <property type="entry name" value="PDZ"/>
    <property type="match status" value="1"/>
</dbReference>
<evidence type="ECO:0000313" key="7">
    <source>
        <dbReference type="Proteomes" id="UP000518266"/>
    </source>
</evidence>
<dbReference type="InterPro" id="IPR013761">
    <property type="entry name" value="SAM/pointed_sf"/>
</dbReference>
<dbReference type="PROSITE" id="PS51290">
    <property type="entry name" value="CRIC"/>
    <property type="match status" value="1"/>
</dbReference>
<evidence type="ECO:0000256" key="2">
    <source>
        <dbReference type="SAM" id="Coils"/>
    </source>
</evidence>
<dbReference type="InterPro" id="IPR001849">
    <property type="entry name" value="PH_domain"/>
</dbReference>
<organism evidence="6 7">
    <name type="scientific">Dissostichus mawsoni</name>
    <name type="common">Antarctic cod</name>
    <dbReference type="NCBI Taxonomy" id="36200"/>
    <lineage>
        <taxon>Eukaryota</taxon>
        <taxon>Metazoa</taxon>
        <taxon>Chordata</taxon>
        <taxon>Craniata</taxon>
        <taxon>Vertebrata</taxon>
        <taxon>Euteleostomi</taxon>
        <taxon>Actinopterygii</taxon>
        <taxon>Neopterygii</taxon>
        <taxon>Teleostei</taxon>
        <taxon>Neoteleostei</taxon>
        <taxon>Acanthomorphata</taxon>
        <taxon>Eupercaria</taxon>
        <taxon>Perciformes</taxon>
        <taxon>Notothenioidei</taxon>
        <taxon>Nototheniidae</taxon>
        <taxon>Dissostichus</taxon>
    </lineage>
</organism>
<dbReference type="Pfam" id="PF00536">
    <property type="entry name" value="SAM_1"/>
    <property type="match status" value="1"/>
</dbReference>
<dbReference type="EMBL" id="JAAKFY010000015">
    <property type="protein sequence ID" value="KAF3844975.1"/>
    <property type="molecule type" value="Genomic_DNA"/>
</dbReference>
<dbReference type="SUPFAM" id="SSF50156">
    <property type="entry name" value="PDZ domain-like"/>
    <property type="match status" value="1"/>
</dbReference>
<sequence>MLEPAFRQQLGIDHRIAPGYNCFARMVPQRSDPRLCHPLDSPNIRFLCSINLSPEPSLSAIRNPRVQLAGGRAKPGCSAVRIDPCGRLVPPEGINQSPCCLGKSTPYQIFTASSPCDFSQVPTVCDARRDLSVVTSQQATAVTQRCLPSSDRDSRDTLPPTFGSTRSIMGGDSHLYLWEGVPFVIVRLQIRINFSFFQQPEEVEVCQDGLEVNERLLQDSEHGAYNVVERGESLDAPLHQYPISEWHLSGLDLLQLTCQDLEKLGVYKIGHQELILEAVEKLCSLTYGMGGENLRSLTEKLRAVAHTLQMGIQGRWRLNSYDGRSTTKLPAVILQMVVELITSAKGLFSLLNRYQFSQLSGCTSTKNIFNYCRELGEIVHKDTTVYEKEKDIISECRQLVSVCDEILSSSPENLLSHSAQLESVDLVPVSPGDHLGIEITSTSSSNHFVTGTAAESSDDAYLKILAGDEVIQVNDQIVVGWSRANLVKKLQENPSGVTLVLKKIPGSVRRRNPIRLSSRQKEEEEKEERSEGEGEEDEDEENPRHSIFERVAASVRSLSFRKAIHGPEVHQQPAGQEESELFSDSQLDGTLNLPSYQSHQGGRSPQSASGDFESLRLSPRPRRDRSPSPRSPSPLALFRSSSPLAVDQETASISSCPEMVGHTGHKDTNKTSTKGLTTAMSRRRVSCRELGRPDCDGWLWKKRREGSVFIAQKWQRFWFILKGPSLYWYNTQQDEKAEGLVNIASYSIESAGEHKRKYVLKCATRGFTTSSLLLKMWINYLITSIHKHKKFHTGPDSEEECYSETESESETSPSPRRRNKKVQSHTLPRPKGKTNKVPLGSAVTGGSKGTEGAPVDEMGMMLNNIKEGGVSLIGKEQPFTHDHFRKSFIRRNKNPIINEKAHTLRALQSTLKAKEAELLHINKLLEESDLSASTYRQWKENNEELVKEIERLAAHKSSEGAEGTTEQDTPIEEVALETASSETEGAYRLSLSDGEQLVDAETSDVLLEIPLGSPSPSPVLELSLGSLQDSINEKLSEMVESGEATENYFYI</sequence>
<feature type="compositionally biased region" description="Basic and acidic residues" evidence="3">
    <location>
        <begin position="519"/>
        <end position="532"/>
    </location>
</feature>
<feature type="domain" description="CRIC" evidence="5">
    <location>
        <begin position="293"/>
        <end position="386"/>
    </location>
</feature>
<comment type="similarity">
    <text evidence="1">Belongs to the CNKSR family.</text>
</comment>
<dbReference type="Gene3D" id="2.30.42.10">
    <property type="match status" value="1"/>
</dbReference>
<dbReference type="CDD" id="cd06748">
    <property type="entry name" value="PDZ_CNK1_2_3-like"/>
    <property type="match status" value="1"/>
</dbReference>
<accession>A0A7J5Y6B2</accession>
<dbReference type="SUPFAM" id="SSF47769">
    <property type="entry name" value="SAM/Pointed domain"/>
    <property type="match status" value="1"/>
</dbReference>
<name>A0A7J5Y6B2_DISMA</name>
<feature type="compositionally biased region" description="Basic residues" evidence="3">
    <location>
        <begin position="815"/>
        <end position="834"/>
    </location>
</feature>
<evidence type="ECO:0008006" key="8">
    <source>
        <dbReference type="Google" id="ProtNLM"/>
    </source>
</evidence>
<dbReference type="Gene3D" id="2.30.29.30">
    <property type="entry name" value="Pleckstrin-homology domain (PH domain)/Phosphotyrosine-binding domain (PTB)"/>
    <property type="match status" value="1"/>
</dbReference>
<dbReference type="InterPro" id="IPR036034">
    <property type="entry name" value="PDZ_sf"/>
</dbReference>
<dbReference type="Pfam" id="PF10534">
    <property type="entry name" value="CRIC_ras_sig"/>
    <property type="match status" value="1"/>
</dbReference>
<reference evidence="6 7" key="1">
    <citation type="submission" date="2020-03" db="EMBL/GenBank/DDBJ databases">
        <title>Dissostichus mawsoni Genome sequencing and assembly.</title>
        <authorList>
            <person name="Park H."/>
        </authorList>
    </citation>
    <scope>NUCLEOTIDE SEQUENCE [LARGE SCALE GENOMIC DNA]</scope>
    <source>
        <strain evidence="6">DM0001</strain>
        <tissue evidence="6">Muscle</tissue>
    </source>
</reference>
<dbReference type="OrthoDB" id="2157866at2759"/>